<feature type="non-terminal residue" evidence="1">
    <location>
        <position position="97"/>
    </location>
</feature>
<gene>
    <name evidence="1" type="ORF">GBAR_LOCUS15356</name>
</gene>
<protein>
    <submittedName>
        <fullName evidence="1">Uncharacterized protein</fullName>
    </submittedName>
</protein>
<dbReference type="Proteomes" id="UP001174909">
    <property type="component" value="Unassembled WGS sequence"/>
</dbReference>
<proteinExistence type="predicted"/>
<accession>A0AA35WU38</accession>
<dbReference type="EMBL" id="CASHTH010002235">
    <property type="protein sequence ID" value="CAI8026800.1"/>
    <property type="molecule type" value="Genomic_DNA"/>
</dbReference>
<sequence>MSSAYMSRSKRVLNISTPALFIPSSSSRSLVYIAATKVQPPGALQEGEADVLSSRAYLLETHCSSMVLEVATLDPSTDDPTLIALRRTIQQGWPASK</sequence>
<evidence type="ECO:0000313" key="1">
    <source>
        <dbReference type="EMBL" id="CAI8026800.1"/>
    </source>
</evidence>
<reference evidence="1" key="1">
    <citation type="submission" date="2023-03" db="EMBL/GenBank/DDBJ databases">
        <authorList>
            <person name="Steffen K."/>
            <person name="Cardenas P."/>
        </authorList>
    </citation>
    <scope>NUCLEOTIDE SEQUENCE</scope>
</reference>
<dbReference type="AlphaFoldDB" id="A0AA35WU38"/>
<comment type="caution">
    <text evidence="1">The sequence shown here is derived from an EMBL/GenBank/DDBJ whole genome shotgun (WGS) entry which is preliminary data.</text>
</comment>
<evidence type="ECO:0000313" key="2">
    <source>
        <dbReference type="Proteomes" id="UP001174909"/>
    </source>
</evidence>
<organism evidence="1 2">
    <name type="scientific">Geodia barretti</name>
    <name type="common">Barrett's horny sponge</name>
    <dbReference type="NCBI Taxonomy" id="519541"/>
    <lineage>
        <taxon>Eukaryota</taxon>
        <taxon>Metazoa</taxon>
        <taxon>Porifera</taxon>
        <taxon>Demospongiae</taxon>
        <taxon>Heteroscleromorpha</taxon>
        <taxon>Tetractinellida</taxon>
        <taxon>Astrophorina</taxon>
        <taxon>Geodiidae</taxon>
        <taxon>Geodia</taxon>
    </lineage>
</organism>
<keyword evidence="2" id="KW-1185">Reference proteome</keyword>
<name>A0AA35WU38_GEOBA</name>